<feature type="region of interest" description="Disordered" evidence="3">
    <location>
        <begin position="1"/>
        <end position="101"/>
    </location>
</feature>
<evidence type="ECO:0000313" key="5">
    <source>
        <dbReference type="Proteomes" id="UP000652761"/>
    </source>
</evidence>
<dbReference type="GO" id="GO:0005737">
    <property type="term" value="C:cytoplasm"/>
    <property type="evidence" value="ECO:0007669"/>
    <property type="project" value="TreeGrafter"/>
</dbReference>
<evidence type="ECO:0000256" key="2">
    <source>
        <dbReference type="RuleBase" id="RU363120"/>
    </source>
</evidence>
<sequence>FSISGQKKENKKRKKDVRQNHIMSDPGRLTPRPPTWAQGGAGTGAHIRPRGHGDPTTRSWARGRGSTCRSGNQWNNEWERGGRQPACWASNPPPPPETAFSCARSRHSLPLSPRLAAGALSLISSGLLNLPPLFPDLVGGGDSESSLKCTMSDTKVTDVNEPEIVPSDGSTVHVDQNAANSAPSYEEEEETMKKKYGGLLPKKKPLISKDHERAFFDSADWALGKQGAPAEKPKGPLEALRPKLQPTQQQARSRRSVYAPNEGEDGSTAPEDLNGNE</sequence>
<organism evidence="4 5">
    <name type="scientific">Colocasia esculenta</name>
    <name type="common">Wild taro</name>
    <name type="synonym">Arum esculentum</name>
    <dbReference type="NCBI Taxonomy" id="4460"/>
    <lineage>
        <taxon>Eukaryota</taxon>
        <taxon>Viridiplantae</taxon>
        <taxon>Streptophyta</taxon>
        <taxon>Embryophyta</taxon>
        <taxon>Tracheophyta</taxon>
        <taxon>Spermatophyta</taxon>
        <taxon>Magnoliopsida</taxon>
        <taxon>Liliopsida</taxon>
        <taxon>Araceae</taxon>
        <taxon>Aroideae</taxon>
        <taxon>Colocasieae</taxon>
        <taxon>Colocasia</taxon>
    </lineage>
</organism>
<dbReference type="GO" id="GO:0004864">
    <property type="term" value="F:protein phosphatase inhibitor activity"/>
    <property type="evidence" value="ECO:0007669"/>
    <property type="project" value="TreeGrafter"/>
</dbReference>
<evidence type="ECO:0000256" key="3">
    <source>
        <dbReference type="SAM" id="MobiDB-lite"/>
    </source>
</evidence>
<gene>
    <name evidence="4" type="ORF">Taro_044332</name>
</gene>
<reference evidence="4" key="1">
    <citation type="submission" date="2017-07" db="EMBL/GenBank/DDBJ databases">
        <title>Taro Niue Genome Assembly and Annotation.</title>
        <authorList>
            <person name="Atibalentja N."/>
            <person name="Keating K."/>
            <person name="Fields C.J."/>
        </authorList>
    </citation>
    <scope>NUCLEOTIDE SEQUENCE</scope>
    <source>
        <strain evidence="4">Niue_2</strain>
        <tissue evidence="4">Leaf</tissue>
    </source>
</reference>
<dbReference type="Proteomes" id="UP000652761">
    <property type="component" value="Unassembled WGS sequence"/>
</dbReference>
<evidence type="ECO:0008006" key="6">
    <source>
        <dbReference type="Google" id="ProtNLM"/>
    </source>
</evidence>
<evidence type="ECO:0000256" key="1">
    <source>
        <dbReference type="ARBA" id="ARBA00010520"/>
    </source>
</evidence>
<feature type="compositionally biased region" description="Polar residues" evidence="3">
    <location>
        <begin position="168"/>
        <end position="183"/>
    </location>
</feature>
<feature type="region of interest" description="Disordered" evidence="3">
    <location>
        <begin position="225"/>
        <end position="277"/>
    </location>
</feature>
<protein>
    <recommendedName>
        <fullName evidence="6">cAMP-regulated phosphoprotein 19-related protein</fullName>
    </recommendedName>
</protein>
<dbReference type="Pfam" id="PF04667">
    <property type="entry name" value="Endosulfine"/>
    <property type="match status" value="1"/>
</dbReference>
<dbReference type="EMBL" id="NMUH01004975">
    <property type="protein sequence ID" value="MQM11424.1"/>
    <property type="molecule type" value="Genomic_DNA"/>
</dbReference>
<name>A0A843X352_COLES</name>
<dbReference type="InterPro" id="IPR006760">
    <property type="entry name" value="Endosulphine"/>
</dbReference>
<comment type="caution">
    <text evidence="4">The sequence shown here is derived from an EMBL/GenBank/DDBJ whole genome shotgun (WGS) entry which is preliminary data.</text>
</comment>
<dbReference type="PANTHER" id="PTHR10358:SF6">
    <property type="entry name" value="ENDOSULFINE, ISOFORM A"/>
    <property type="match status" value="1"/>
</dbReference>
<dbReference type="PANTHER" id="PTHR10358">
    <property type="entry name" value="ENDOSULFINE"/>
    <property type="match status" value="1"/>
</dbReference>
<proteinExistence type="inferred from homology"/>
<dbReference type="OrthoDB" id="1902088at2759"/>
<evidence type="ECO:0000313" key="4">
    <source>
        <dbReference type="EMBL" id="MQM11424.1"/>
    </source>
</evidence>
<dbReference type="AlphaFoldDB" id="A0A843X352"/>
<feature type="region of interest" description="Disordered" evidence="3">
    <location>
        <begin position="153"/>
        <end position="203"/>
    </location>
</feature>
<accession>A0A843X352</accession>
<feature type="non-terminal residue" evidence="4">
    <location>
        <position position="1"/>
    </location>
</feature>
<comment type="similarity">
    <text evidence="1 2">Belongs to the endosulfine family.</text>
</comment>
<keyword evidence="5" id="KW-1185">Reference proteome</keyword>
<feature type="compositionally biased region" description="Polar residues" evidence="3">
    <location>
        <begin position="67"/>
        <end position="76"/>
    </location>
</feature>